<evidence type="ECO:0000313" key="6">
    <source>
        <dbReference type="Proteomes" id="UP000585609"/>
    </source>
</evidence>
<dbReference type="Gene3D" id="3.40.1410.10">
    <property type="entry name" value="Chorismate lyase-like"/>
    <property type="match status" value="1"/>
</dbReference>
<proteinExistence type="predicted"/>
<dbReference type="GO" id="GO:0045892">
    <property type="term" value="P:negative regulation of DNA-templated transcription"/>
    <property type="evidence" value="ECO:0007669"/>
    <property type="project" value="TreeGrafter"/>
</dbReference>
<dbReference type="EMBL" id="BLRW01000473">
    <property type="protein sequence ID" value="GFP24310.1"/>
    <property type="molecule type" value="Genomic_DNA"/>
</dbReference>
<name>A0A6V8NY01_9ACTN</name>
<dbReference type="InterPro" id="IPR028978">
    <property type="entry name" value="Chorismate_lyase_/UTRA_dom_sf"/>
</dbReference>
<reference evidence="5 6" key="1">
    <citation type="journal article" date="2020" name="Front. Microbiol.">
        <title>Single-cell genomics of novel Actinobacteria with the Wood-Ljungdahl pathway discovered in a serpentinizing system.</title>
        <authorList>
            <person name="Merino N."/>
            <person name="Kawai M."/>
            <person name="Boyd E.S."/>
            <person name="Colman D.R."/>
            <person name="McGlynn S.E."/>
            <person name="Nealson K.H."/>
            <person name="Kurokawa K."/>
            <person name="Hongoh Y."/>
        </authorList>
    </citation>
    <scope>NUCLEOTIDE SEQUENCE [LARGE SCALE GENOMIC DNA]</scope>
    <source>
        <strain evidence="5 6">S09_30</strain>
    </source>
</reference>
<evidence type="ECO:0000313" key="5">
    <source>
        <dbReference type="EMBL" id="GFP24310.1"/>
    </source>
</evidence>
<accession>A0A6V8NY01</accession>
<gene>
    <name evidence="5" type="ORF">HKBW3S09_01777</name>
</gene>
<dbReference type="Pfam" id="PF07702">
    <property type="entry name" value="UTRA"/>
    <property type="match status" value="1"/>
</dbReference>
<protein>
    <submittedName>
        <fullName evidence="5">GntR family transcriptional regulator</fullName>
    </submittedName>
</protein>
<comment type="caution">
    <text evidence="5">The sequence shown here is derived from an EMBL/GenBank/DDBJ whole genome shotgun (WGS) entry which is preliminary data.</text>
</comment>
<dbReference type="InterPro" id="IPR000524">
    <property type="entry name" value="Tscrpt_reg_HTH_GntR"/>
</dbReference>
<dbReference type="CDD" id="cd07377">
    <property type="entry name" value="WHTH_GntR"/>
    <property type="match status" value="1"/>
</dbReference>
<keyword evidence="1" id="KW-0805">Transcription regulation</keyword>
<dbReference type="PANTHER" id="PTHR44846">
    <property type="entry name" value="MANNOSYL-D-GLYCERATE TRANSPORT/METABOLISM SYSTEM REPRESSOR MNGR-RELATED"/>
    <property type="match status" value="1"/>
</dbReference>
<sequence length="176" mass="19802">MIPDLERDYRPLYIRVQEALIELLDNQVYKPDDQLPSEPELAQKLGVSRATLREALRSLEERGIIIRKHGIGTFVSSPVSLIESGLELLENIDSLARKRGFECLTQDLVIEREHASADIAAKLEIDEEDSVVVVRRTKVVDGEPMAYMDEEVLGACQKNAQSYGGSFQIVNEFEEA</sequence>
<organism evidence="5 6">
    <name type="scientific">Candidatus Hakubella thermalkaliphila</name>
    <dbReference type="NCBI Taxonomy" id="2754717"/>
    <lineage>
        <taxon>Bacteria</taxon>
        <taxon>Bacillati</taxon>
        <taxon>Actinomycetota</taxon>
        <taxon>Actinomycetota incertae sedis</taxon>
        <taxon>Candidatus Hakubellales</taxon>
        <taxon>Candidatus Hakubellaceae</taxon>
        <taxon>Candidatus Hakubella</taxon>
    </lineage>
</organism>
<evidence type="ECO:0000259" key="4">
    <source>
        <dbReference type="PROSITE" id="PS50949"/>
    </source>
</evidence>
<dbReference type="SUPFAM" id="SSF64288">
    <property type="entry name" value="Chorismate lyase-like"/>
    <property type="match status" value="1"/>
</dbReference>
<evidence type="ECO:0000256" key="1">
    <source>
        <dbReference type="ARBA" id="ARBA00023015"/>
    </source>
</evidence>
<dbReference type="SMART" id="SM00345">
    <property type="entry name" value="HTH_GNTR"/>
    <property type="match status" value="1"/>
</dbReference>
<evidence type="ECO:0000256" key="3">
    <source>
        <dbReference type="ARBA" id="ARBA00023163"/>
    </source>
</evidence>
<keyword evidence="3" id="KW-0804">Transcription</keyword>
<dbReference type="AlphaFoldDB" id="A0A6V8NY01"/>
<dbReference type="GO" id="GO:0003677">
    <property type="term" value="F:DNA binding"/>
    <property type="evidence" value="ECO:0007669"/>
    <property type="project" value="UniProtKB-KW"/>
</dbReference>
<dbReference type="PANTHER" id="PTHR44846:SF17">
    <property type="entry name" value="GNTR-FAMILY TRANSCRIPTIONAL REGULATOR"/>
    <property type="match status" value="1"/>
</dbReference>
<dbReference type="InterPro" id="IPR036388">
    <property type="entry name" value="WH-like_DNA-bd_sf"/>
</dbReference>
<dbReference type="InterPro" id="IPR036390">
    <property type="entry name" value="WH_DNA-bd_sf"/>
</dbReference>
<dbReference type="SUPFAM" id="SSF46785">
    <property type="entry name" value="Winged helix' DNA-binding domain"/>
    <property type="match status" value="1"/>
</dbReference>
<dbReference type="InterPro" id="IPR011663">
    <property type="entry name" value="UTRA"/>
</dbReference>
<feature type="domain" description="HTH gntR-type" evidence="4">
    <location>
        <begin position="10"/>
        <end position="78"/>
    </location>
</feature>
<dbReference type="Proteomes" id="UP000585609">
    <property type="component" value="Unassembled WGS sequence"/>
</dbReference>
<dbReference type="PROSITE" id="PS50949">
    <property type="entry name" value="HTH_GNTR"/>
    <property type="match status" value="1"/>
</dbReference>
<dbReference type="PRINTS" id="PR00035">
    <property type="entry name" value="HTHGNTR"/>
</dbReference>
<evidence type="ECO:0000256" key="2">
    <source>
        <dbReference type="ARBA" id="ARBA00023125"/>
    </source>
</evidence>
<feature type="non-terminal residue" evidence="5">
    <location>
        <position position="176"/>
    </location>
</feature>
<dbReference type="GO" id="GO:0003700">
    <property type="term" value="F:DNA-binding transcription factor activity"/>
    <property type="evidence" value="ECO:0007669"/>
    <property type="project" value="InterPro"/>
</dbReference>
<dbReference type="Pfam" id="PF00392">
    <property type="entry name" value="GntR"/>
    <property type="match status" value="1"/>
</dbReference>
<dbReference type="Gene3D" id="1.10.10.10">
    <property type="entry name" value="Winged helix-like DNA-binding domain superfamily/Winged helix DNA-binding domain"/>
    <property type="match status" value="1"/>
</dbReference>
<keyword evidence="2" id="KW-0238">DNA-binding</keyword>
<dbReference type="InterPro" id="IPR050679">
    <property type="entry name" value="Bact_HTH_transcr_reg"/>
</dbReference>